<proteinExistence type="predicted"/>
<keyword evidence="5" id="KW-1185">Reference proteome</keyword>
<feature type="compositionally biased region" description="Low complexity" evidence="2">
    <location>
        <begin position="155"/>
        <end position="164"/>
    </location>
</feature>
<keyword evidence="4" id="KW-0540">Nuclease</keyword>
<dbReference type="InterPro" id="IPR059049">
    <property type="entry name" value="TSEN34_N"/>
</dbReference>
<keyword evidence="4" id="KW-0378">Hydrolase</keyword>
<dbReference type="AlphaFoldDB" id="A0AAW0DS35"/>
<evidence type="ECO:0000256" key="2">
    <source>
        <dbReference type="SAM" id="MobiDB-lite"/>
    </source>
</evidence>
<keyword evidence="1 4" id="KW-0456">Lyase</keyword>
<dbReference type="InterPro" id="IPR036167">
    <property type="entry name" value="tRNA_intron_Endo_cat-like_sf"/>
</dbReference>
<dbReference type="GO" id="GO:0000213">
    <property type="term" value="F:tRNA-intron lyase activity"/>
    <property type="evidence" value="ECO:0007669"/>
    <property type="project" value="UniProtKB-EC"/>
</dbReference>
<gene>
    <name evidence="4" type="primary">SEN34</name>
    <name evidence="4" type="ORF">VNI00_003413</name>
</gene>
<accession>A0AAW0DS35</accession>
<reference evidence="4 5" key="1">
    <citation type="submission" date="2024-01" db="EMBL/GenBank/DDBJ databases">
        <title>A draft genome for a cacao thread blight-causing isolate of Paramarasmius palmivorus.</title>
        <authorList>
            <person name="Baruah I.K."/>
            <person name="Bukari Y."/>
            <person name="Amoako-Attah I."/>
            <person name="Meinhardt L.W."/>
            <person name="Bailey B.A."/>
            <person name="Cohen S.P."/>
        </authorList>
    </citation>
    <scope>NUCLEOTIDE SEQUENCE [LARGE SCALE GENOMIC DNA]</scope>
    <source>
        <strain evidence="4 5">GH-12</strain>
    </source>
</reference>
<dbReference type="GO" id="GO:0000379">
    <property type="term" value="P:tRNA-type intron splice site recognition and cleavage"/>
    <property type="evidence" value="ECO:0007669"/>
    <property type="project" value="TreeGrafter"/>
</dbReference>
<dbReference type="Pfam" id="PF26577">
    <property type="entry name" value="TSEN34_N"/>
    <property type="match status" value="1"/>
</dbReference>
<evidence type="ECO:0000313" key="4">
    <source>
        <dbReference type="EMBL" id="KAK7054950.1"/>
    </source>
</evidence>
<protein>
    <submittedName>
        <fullName evidence="4">tRNA-splicing endonuclease subunit</fullName>
        <ecNumber evidence="4">4.6.1.16</ecNumber>
    </submittedName>
</protein>
<dbReference type="EC" id="4.6.1.16" evidence="4"/>
<feature type="region of interest" description="Disordered" evidence="2">
    <location>
        <begin position="97"/>
        <end position="164"/>
    </location>
</feature>
<feature type="domain" description="TSEN34 N-terminal" evidence="3">
    <location>
        <begin position="6"/>
        <end position="72"/>
    </location>
</feature>
<dbReference type="SUPFAM" id="SSF53032">
    <property type="entry name" value="tRNA-intron endonuclease catalytic domain-like"/>
    <property type="match status" value="1"/>
</dbReference>
<evidence type="ECO:0000259" key="3">
    <source>
        <dbReference type="Pfam" id="PF26577"/>
    </source>
</evidence>
<dbReference type="EMBL" id="JAYKXP010000008">
    <property type="protein sequence ID" value="KAK7054950.1"/>
    <property type="molecule type" value="Genomic_DNA"/>
</dbReference>
<evidence type="ECO:0000313" key="5">
    <source>
        <dbReference type="Proteomes" id="UP001383192"/>
    </source>
</evidence>
<organism evidence="4 5">
    <name type="scientific">Paramarasmius palmivorus</name>
    <dbReference type="NCBI Taxonomy" id="297713"/>
    <lineage>
        <taxon>Eukaryota</taxon>
        <taxon>Fungi</taxon>
        <taxon>Dikarya</taxon>
        <taxon>Basidiomycota</taxon>
        <taxon>Agaricomycotina</taxon>
        <taxon>Agaricomycetes</taxon>
        <taxon>Agaricomycetidae</taxon>
        <taxon>Agaricales</taxon>
        <taxon>Marasmiineae</taxon>
        <taxon>Marasmiaceae</taxon>
        <taxon>Paramarasmius</taxon>
    </lineage>
</organism>
<sequence>MSDNPIRICIANKRAFIWDVDDIAKIRADHHMCGLLAGTLPHLSQQNMFLGVPLLLMPEEVVLLVENDPIQIQRHLSLNAGFKAKHENRKQQLAAFTSKGLKDGASNRSMSEEAIKKRKERELKKQQKAAQLQQLVSTDDVESPPPLIPEDESQPPTTATTTPANILIPALSSSLEWYSPEQHIYDSIGAAKAAGVWDFPATLQERARCGVYRDLWEQGYFIGIGIKFGAEYLGLSRGSSAIPLALCSDCD</sequence>
<dbReference type="PANTHER" id="PTHR13070">
    <property type="entry name" value="TRNA-SPLICING ENDONUCLEASE SUBUNIT SEN34-RELATED"/>
    <property type="match status" value="1"/>
</dbReference>
<evidence type="ECO:0000256" key="1">
    <source>
        <dbReference type="ARBA" id="ARBA00023239"/>
    </source>
</evidence>
<comment type="caution">
    <text evidence="4">The sequence shown here is derived from an EMBL/GenBank/DDBJ whole genome shotgun (WGS) entry which is preliminary data.</text>
</comment>
<feature type="compositionally biased region" description="Basic and acidic residues" evidence="2">
    <location>
        <begin position="110"/>
        <end position="125"/>
    </location>
</feature>
<keyword evidence="4" id="KW-0255">Endonuclease</keyword>
<dbReference type="Proteomes" id="UP001383192">
    <property type="component" value="Unassembled WGS sequence"/>
</dbReference>
<name>A0AAW0DS35_9AGAR</name>
<dbReference type="PANTHER" id="PTHR13070:SF0">
    <property type="entry name" value="TRNA-SPLICING ENDONUCLEASE SUBUNIT SEN34"/>
    <property type="match status" value="1"/>
</dbReference>